<sequence>MKHRSYKGKLLYLTDGQGEMGRETFHVTIQPDGTRTMRATCEMDDDRLIRDVILTVNKEWHPLDAFVRLSIEEQFVGSTWYRFTDHLAECEGFTAKEGRFTQRFDSDNRIRFFGAHPLHGDAWGLAIWKRDKNKDPSKLGMCFASSHLPNGGSGPTLEPADNSVTQHRYIGMEEITVPAGTFQTEH</sequence>
<name>A0A382TCH7_9ZZZZ</name>
<reference evidence="1" key="1">
    <citation type="submission" date="2018-05" db="EMBL/GenBank/DDBJ databases">
        <authorList>
            <person name="Lanie J.A."/>
            <person name="Ng W.-L."/>
            <person name="Kazmierczak K.M."/>
            <person name="Andrzejewski T.M."/>
            <person name="Davidsen T.M."/>
            <person name="Wayne K.J."/>
            <person name="Tettelin H."/>
            <person name="Glass J.I."/>
            <person name="Rusch D."/>
            <person name="Podicherti R."/>
            <person name="Tsui H.-C.T."/>
            <person name="Winkler M.E."/>
        </authorList>
    </citation>
    <scope>NUCLEOTIDE SEQUENCE</scope>
</reference>
<accession>A0A382TCH7</accession>
<proteinExistence type="predicted"/>
<evidence type="ECO:0000313" key="1">
    <source>
        <dbReference type="EMBL" id="SVD19839.1"/>
    </source>
</evidence>
<organism evidence="1">
    <name type="scientific">marine metagenome</name>
    <dbReference type="NCBI Taxonomy" id="408172"/>
    <lineage>
        <taxon>unclassified sequences</taxon>
        <taxon>metagenomes</taxon>
        <taxon>ecological metagenomes</taxon>
    </lineage>
</organism>
<dbReference type="EMBL" id="UINC01135593">
    <property type="protein sequence ID" value="SVD19839.1"/>
    <property type="molecule type" value="Genomic_DNA"/>
</dbReference>
<feature type="non-terminal residue" evidence="1">
    <location>
        <position position="186"/>
    </location>
</feature>
<protein>
    <submittedName>
        <fullName evidence="1">Uncharacterized protein</fullName>
    </submittedName>
</protein>
<gene>
    <name evidence="1" type="ORF">METZ01_LOCUS372693</name>
</gene>
<dbReference type="AlphaFoldDB" id="A0A382TCH7"/>